<dbReference type="EMBL" id="AJYA01000044">
    <property type="protein sequence ID" value="EIM74352.1"/>
    <property type="molecule type" value="Genomic_DNA"/>
</dbReference>
<dbReference type="Gene3D" id="3.30.950.30">
    <property type="entry name" value="Schlafen, AAA domain"/>
    <property type="match status" value="1"/>
</dbReference>
<accession>I5BXQ0</accession>
<dbReference type="InterPro" id="IPR038461">
    <property type="entry name" value="Schlafen_AlbA_2_dom_sf"/>
</dbReference>
<dbReference type="PANTHER" id="PTHR30595:SF6">
    <property type="entry name" value="SCHLAFEN ALBA-2 DOMAIN-CONTAINING PROTEIN"/>
    <property type="match status" value="1"/>
</dbReference>
<dbReference type="Pfam" id="PF04326">
    <property type="entry name" value="SLFN_AlbA_2"/>
    <property type="match status" value="1"/>
</dbReference>
<name>I5BXQ0_9BACT</name>
<dbReference type="OrthoDB" id="9807907at2"/>
<protein>
    <submittedName>
        <fullName evidence="2">Transcriptional regulator</fullName>
    </submittedName>
</protein>
<dbReference type="PANTHER" id="PTHR30595">
    <property type="entry name" value="GLPR-RELATED TRANSCRIPTIONAL REPRESSOR"/>
    <property type="match status" value="1"/>
</dbReference>
<evidence type="ECO:0000313" key="3">
    <source>
        <dbReference type="Proteomes" id="UP000005551"/>
    </source>
</evidence>
<feature type="domain" description="Schlafen AlbA-2" evidence="1">
    <location>
        <begin position="2"/>
        <end position="101"/>
    </location>
</feature>
<gene>
    <name evidence="2" type="ORF">A3SI_16200</name>
</gene>
<dbReference type="Proteomes" id="UP000005551">
    <property type="component" value="Unassembled WGS sequence"/>
</dbReference>
<evidence type="ECO:0000259" key="1">
    <source>
        <dbReference type="Pfam" id="PF04326"/>
    </source>
</evidence>
<dbReference type="InterPro" id="IPR007421">
    <property type="entry name" value="Schlafen_AlbA_2_dom"/>
</dbReference>
<organism evidence="2 3">
    <name type="scientific">Nitritalea halalkaliphila LW7</name>
    <dbReference type="NCBI Taxonomy" id="1189621"/>
    <lineage>
        <taxon>Bacteria</taxon>
        <taxon>Pseudomonadati</taxon>
        <taxon>Bacteroidota</taxon>
        <taxon>Cytophagia</taxon>
        <taxon>Cytophagales</taxon>
        <taxon>Cyclobacteriaceae</taxon>
        <taxon>Nitritalea</taxon>
    </lineage>
</organism>
<dbReference type="AlphaFoldDB" id="I5BXQ0"/>
<dbReference type="STRING" id="1189621.A3SI_16200"/>
<proteinExistence type="predicted"/>
<sequence>MSKTVVAFANDAGGELYIGIKNNPRALVGIPQNQLDSIENRISNIVLDSCAPIIQPEISFLTEEDKHIIRVYIHKGSKPPYFLKNKGKNEGTFIRVGSSNRLGDRETIFRLERSAANSSFDAELNYSKDFNEITLDGFAAFFKEKTGEELTEKILEKLNLVVIEQGQKRATK</sequence>
<keyword evidence="3" id="KW-1185">Reference proteome</keyword>
<evidence type="ECO:0000313" key="2">
    <source>
        <dbReference type="EMBL" id="EIM74352.1"/>
    </source>
</evidence>
<comment type="caution">
    <text evidence="2">The sequence shown here is derived from an EMBL/GenBank/DDBJ whole genome shotgun (WGS) entry which is preliminary data.</text>
</comment>
<reference evidence="2 3" key="1">
    <citation type="submission" date="2012-05" db="EMBL/GenBank/DDBJ databases">
        <title>Genome sequence of Nitritalea halalkaliphila LW7.</title>
        <authorList>
            <person name="Jangir P.K."/>
            <person name="Singh A."/>
            <person name="Shivaji S."/>
            <person name="Sharma R."/>
        </authorList>
    </citation>
    <scope>NUCLEOTIDE SEQUENCE [LARGE SCALE GENOMIC DNA]</scope>
    <source>
        <strain evidence="2 3">LW7</strain>
    </source>
</reference>